<feature type="domain" description="UspA" evidence="7">
    <location>
        <begin position="481"/>
        <end position="611"/>
    </location>
</feature>
<feature type="transmembrane region" description="Helical" evidence="6">
    <location>
        <begin position="412"/>
        <end position="429"/>
    </location>
</feature>
<evidence type="ECO:0000256" key="3">
    <source>
        <dbReference type="ARBA" id="ARBA00022692"/>
    </source>
</evidence>
<keyword evidence="5 6" id="KW-0472">Membrane</keyword>
<dbReference type="Pfam" id="PF00582">
    <property type="entry name" value="Usp"/>
    <property type="match status" value="1"/>
</dbReference>
<dbReference type="SUPFAM" id="SSF52402">
    <property type="entry name" value="Adenine nucleotide alpha hydrolases-like"/>
    <property type="match status" value="2"/>
</dbReference>
<sequence>MEQKNKSTTGELRLARTLGIPEVALLGIGALLGGGIFTLLGHAAGLAGGGLVLAMLLGSAIAFINLNSYIALATTFPAAGGGYHWVTNGLGPVQGFLSGWFSWMASAVACSLYAVSFGIIAEEFFFDFLGLSHGGWSGAAWSTFFTVGAVILFGLINYRGVKLSGKIGGAIVITILALLGAFLLFGLKQAAFHPDLVAFNFSAFLPMGIAGVLQAAALFYIAFEGSEIQAQAGEEVRDPARVLKHGLFISWGIVSVVYVLVAIVIIAATDGGGVPSWQFIGGVADRAMVVSGSQFMPFGYVLMLVGGLLANLAALNATIYSSSRVLFALGRDKLIWQKLGVMHPIYYVPTRALLLSLVIIIAAAVFLPLRDIAGLADILFIGLFLQLNLAYIQLRREKPEAKWQYIVPFEPYLPLAAVACYIVLGVALFHVSPTAIEFFGVWLLLGLVNYLGYAKRVEREAHARDVVYEHSVRFHPKSEYRVVLPVGDEDDWRKFLNIASAMTREEGGDLIALRIHERKEGADIHHAYHSSQEEHVLRAIEEDMEKKRLNVDTRLIAAESIPEAIIETVAAENADLVLMNWDGDVDTKGFVFGRKVDVVLHRAKCDMLTVKLGSSEKMDRIFLPVAIDANPNLRFTGKVATALAHAYGAKVTVAIVVPEDVRGKADEYYRKILEERVQELKIKVSEGVESKIVYSDYLASGIMKAAEDFYDVVLLPAARGRITRAIGVGSIPEQVAKQCRRKTVIIAKGHRGVGKPLWEYLKERF</sequence>
<dbReference type="STRING" id="1798661.A3D65_02325"/>
<evidence type="ECO:0000313" key="8">
    <source>
        <dbReference type="EMBL" id="OGZ06967.1"/>
    </source>
</evidence>
<dbReference type="GO" id="GO:0022857">
    <property type="term" value="F:transmembrane transporter activity"/>
    <property type="evidence" value="ECO:0007669"/>
    <property type="project" value="InterPro"/>
</dbReference>
<dbReference type="PANTHER" id="PTHR42770:SF11">
    <property type="entry name" value="INNER MEMBRANE TRANSPORT PROTEIN YBAT"/>
    <property type="match status" value="1"/>
</dbReference>
<dbReference type="InterPro" id="IPR006016">
    <property type="entry name" value="UspA"/>
</dbReference>
<proteinExistence type="predicted"/>
<keyword evidence="4 6" id="KW-1133">Transmembrane helix</keyword>
<reference evidence="8 9" key="1">
    <citation type="journal article" date="2016" name="Nat. Commun.">
        <title>Thousands of microbial genomes shed light on interconnected biogeochemical processes in an aquifer system.</title>
        <authorList>
            <person name="Anantharaman K."/>
            <person name="Brown C.T."/>
            <person name="Hug L.A."/>
            <person name="Sharon I."/>
            <person name="Castelle C.J."/>
            <person name="Probst A.J."/>
            <person name="Thomas B.C."/>
            <person name="Singh A."/>
            <person name="Wilkins M.J."/>
            <person name="Karaoz U."/>
            <person name="Brodie E.L."/>
            <person name="Williams K.H."/>
            <person name="Hubbard S.S."/>
            <person name="Banfield J.F."/>
        </authorList>
    </citation>
    <scope>NUCLEOTIDE SEQUENCE [LARGE SCALE GENOMIC DNA]</scope>
</reference>
<evidence type="ECO:0000259" key="7">
    <source>
        <dbReference type="Pfam" id="PF00582"/>
    </source>
</evidence>
<evidence type="ECO:0000256" key="6">
    <source>
        <dbReference type="SAM" id="Phobius"/>
    </source>
</evidence>
<dbReference type="Gene3D" id="3.40.50.12370">
    <property type="match status" value="1"/>
</dbReference>
<feature type="transmembrane region" description="Helical" evidence="6">
    <location>
        <begin position="133"/>
        <end position="155"/>
    </location>
</feature>
<name>A0A1G2D0C6_9BACT</name>
<dbReference type="EMBL" id="MHLL01000074">
    <property type="protein sequence ID" value="OGZ06967.1"/>
    <property type="molecule type" value="Genomic_DNA"/>
</dbReference>
<keyword evidence="3 6" id="KW-0812">Transmembrane</keyword>
<feature type="transmembrane region" description="Helical" evidence="6">
    <location>
        <begin position="298"/>
        <end position="323"/>
    </location>
</feature>
<dbReference type="InterPro" id="IPR050367">
    <property type="entry name" value="APC_superfamily"/>
</dbReference>
<comment type="caution">
    <text evidence="8">The sequence shown here is derived from an EMBL/GenBank/DDBJ whole genome shotgun (WGS) entry which is preliminary data.</text>
</comment>
<evidence type="ECO:0000256" key="1">
    <source>
        <dbReference type="ARBA" id="ARBA00004651"/>
    </source>
</evidence>
<feature type="transmembrane region" description="Helical" evidence="6">
    <location>
        <begin position="20"/>
        <end position="40"/>
    </location>
</feature>
<comment type="subcellular location">
    <subcellularLocation>
        <location evidence="1">Cell membrane</location>
        <topology evidence="1">Multi-pass membrane protein</topology>
    </subcellularLocation>
</comment>
<dbReference type="AlphaFoldDB" id="A0A1G2D0C6"/>
<feature type="transmembrane region" description="Helical" evidence="6">
    <location>
        <begin position="100"/>
        <end position="121"/>
    </location>
</feature>
<protein>
    <recommendedName>
        <fullName evidence="7">UspA domain-containing protein</fullName>
    </recommendedName>
</protein>
<dbReference type="Gene3D" id="1.20.1740.10">
    <property type="entry name" value="Amino acid/polyamine transporter I"/>
    <property type="match status" value="1"/>
</dbReference>
<feature type="transmembrane region" description="Helical" evidence="6">
    <location>
        <begin position="46"/>
        <end position="66"/>
    </location>
</feature>
<dbReference type="GO" id="GO:0005886">
    <property type="term" value="C:plasma membrane"/>
    <property type="evidence" value="ECO:0007669"/>
    <property type="project" value="UniProtKB-SubCell"/>
</dbReference>
<organism evidence="8 9">
    <name type="scientific">Candidatus Lloydbacteria bacterium RIFCSPHIGHO2_02_FULL_50_13</name>
    <dbReference type="NCBI Taxonomy" id="1798661"/>
    <lineage>
        <taxon>Bacteria</taxon>
        <taxon>Candidatus Lloydiibacteriota</taxon>
    </lineage>
</organism>
<evidence type="ECO:0000256" key="4">
    <source>
        <dbReference type="ARBA" id="ARBA00022989"/>
    </source>
</evidence>
<feature type="transmembrane region" description="Helical" evidence="6">
    <location>
        <begin position="344"/>
        <end position="366"/>
    </location>
</feature>
<feature type="transmembrane region" description="Helical" evidence="6">
    <location>
        <begin position="435"/>
        <end position="454"/>
    </location>
</feature>
<feature type="transmembrane region" description="Helical" evidence="6">
    <location>
        <begin position="372"/>
        <end position="391"/>
    </location>
</feature>
<keyword evidence="2" id="KW-1003">Cell membrane</keyword>
<dbReference type="Gene3D" id="3.40.50.620">
    <property type="entry name" value="HUPs"/>
    <property type="match status" value="1"/>
</dbReference>
<evidence type="ECO:0000256" key="5">
    <source>
        <dbReference type="ARBA" id="ARBA00023136"/>
    </source>
</evidence>
<accession>A0A1G2D0C6</accession>
<dbReference type="InterPro" id="IPR014729">
    <property type="entry name" value="Rossmann-like_a/b/a_fold"/>
</dbReference>
<dbReference type="PANTHER" id="PTHR42770">
    <property type="entry name" value="AMINO ACID TRANSPORTER-RELATED"/>
    <property type="match status" value="1"/>
</dbReference>
<dbReference type="Proteomes" id="UP000177996">
    <property type="component" value="Unassembled WGS sequence"/>
</dbReference>
<gene>
    <name evidence="8" type="ORF">A3D65_02325</name>
</gene>
<feature type="transmembrane region" description="Helical" evidence="6">
    <location>
        <begin position="199"/>
        <end position="223"/>
    </location>
</feature>
<feature type="transmembrane region" description="Helical" evidence="6">
    <location>
        <begin position="247"/>
        <end position="268"/>
    </location>
</feature>
<evidence type="ECO:0000313" key="9">
    <source>
        <dbReference type="Proteomes" id="UP000177996"/>
    </source>
</evidence>
<dbReference type="InterPro" id="IPR002293">
    <property type="entry name" value="AA/rel_permease1"/>
</dbReference>
<feature type="transmembrane region" description="Helical" evidence="6">
    <location>
        <begin position="167"/>
        <end position="187"/>
    </location>
</feature>
<dbReference type="CDD" id="cd00293">
    <property type="entry name" value="USP-like"/>
    <property type="match status" value="1"/>
</dbReference>
<evidence type="ECO:0000256" key="2">
    <source>
        <dbReference type="ARBA" id="ARBA00022475"/>
    </source>
</evidence>
<dbReference type="Pfam" id="PF13520">
    <property type="entry name" value="AA_permease_2"/>
    <property type="match status" value="1"/>
</dbReference>